<evidence type="ECO:0000313" key="3">
    <source>
        <dbReference type="WBParaSite" id="ALUE_0001175201-mRNA-1"/>
    </source>
</evidence>
<dbReference type="WBParaSite" id="ALUE_0001175201-mRNA-1">
    <property type="protein sequence ID" value="ALUE_0001175201-mRNA-1"/>
    <property type="gene ID" value="ALUE_0001175201"/>
</dbReference>
<dbReference type="Proteomes" id="UP000036681">
    <property type="component" value="Unplaced"/>
</dbReference>
<keyword evidence="2" id="KW-1185">Reference proteome</keyword>
<accession>A0A0M3I4L6</accession>
<organism evidence="2 3">
    <name type="scientific">Ascaris lumbricoides</name>
    <name type="common">Giant roundworm</name>
    <dbReference type="NCBI Taxonomy" id="6252"/>
    <lineage>
        <taxon>Eukaryota</taxon>
        <taxon>Metazoa</taxon>
        <taxon>Ecdysozoa</taxon>
        <taxon>Nematoda</taxon>
        <taxon>Chromadorea</taxon>
        <taxon>Rhabditida</taxon>
        <taxon>Spirurina</taxon>
        <taxon>Ascaridomorpha</taxon>
        <taxon>Ascaridoidea</taxon>
        <taxon>Ascarididae</taxon>
        <taxon>Ascaris</taxon>
    </lineage>
</organism>
<sequence length="222" mass="24274">MFHSLPVPCPTYQSAGTPELLQHLAAKEKPATHAPIHTEGDHSVSRRKSKPENGKIFYQMDYSSSCVGSVQRSIFTNFSRKICSSTGSTFVKILPSSLLGLPEIKNAKYSRLHGQMLFTYSSAEKNRGLTMLKSSAQYLVLIAIFVDVVAAFSSTVVETTGVQSAPADAQTYYYNYGVGNQYPGVGYGYQPGGFYYGRYGGGMNKNYGGIRIGSIRTETIQL</sequence>
<feature type="compositionally biased region" description="Basic and acidic residues" evidence="1">
    <location>
        <begin position="28"/>
        <end position="44"/>
    </location>
</feature>
<proteinExistence type="predicted"/>
<dbReference type="AlphaFoldDB" id="A0A0M3I4L6"/>
<evidence type="ECO:0000313" key="2">
    <source>
        <dbReference type="Proteomes" id="UP000036681"/>
    </source>
</evidence>
<evidence type="ECO:0000256" key="1">
    <source>
        <dbReference type="SAM" id="MobiDB-lite"/>
    </source>
</evidence>
<reference evidence="3" key="1">
    <citation type="submission" date="2017-02" db="UniProtKB">
        <authorList>
            <consortium name="WormBaseParasite"/>
        </authorList>
    </citation>
    <scope>IDENTIFICATION</scope>
</reference>
<protein>
    <submittedName>
        <fullName evidence="3">Uncharacterized protein</fullName>
    </submittedName>
</protein>
<name>A0A0M3I4L6_ASCLU</name>
<feature type="region of interest" description="Disordered" evidence="1">
    <location>
        <begin position="28"/>
        <end position="49"/>
    </location>
</feature>